<dbReference type="Gene3D" id="3.30.530.20">
    <property type="match status" value="1"/>
</dbReference>
<dbReference type="InterPro" id="IPR045736">
    <property type="entry name" value="START_2"/>
</dbReference>
<dbReference type="HOGENOM" id="CLU_129812_0_0_10"/>
<dbReference type="AlphaFoldDB" id="A0A0E3UXT9"/>
<accession>A0A0E3UXT9</accession>
<dbReference type="RefSeq" id="WP_046312395.1">
    <property type="nucleotide sequence ID" value="NZ_CBCSCY010000006.1"/>
</dbReference>
<dbReference type="KEGG" id="pko:PKOR_17310"/>
<protein>
    <submittedName>
        <fullName evidence="2">ATPase</fullName>
    </submittedName>
</protein>
<proteinExistence type="predicted"/>
<keyword evidence="3" id="KW-1185">Reference proteome</keyword>
<dbReference type="InterPro" id="IPR023393">
    <property type="entry name" value="START-like_dom_sf"/>
</dbReference>
<dbReference type="SUPFAM" id="SSF55961">
    <property type="entry name" value="Bet v1-like"/>
    <property type="match status" value="1"/>
</dbReference>
<dbReference type="PATRIC" id="fig|400092.3.peg.3796"/>
<reference evidence="2 3" key="1">
    <citation type="journal article" date="2015" name="Sci. Rep.">
        <title>Unraveling adaptation of Pontibacter korlensis to radiation and infertility in desert through complete genome and comparative transcriptomic analysis.</title>
        <authorList>
            <person name="Dai J."/>
            <person name="Dai W."/>
            <person name="Qiu C."/>
            <person name="Yang Z."/>
            <person name="Zhang Y."/>
            <person name="Zhou M."/>
            <person name="Zhang L."/>
            <person name="Fang C."/>
            <person name="Gao Q."/>
            <person name="Yang Q."/>
            <person name="Li X."/>
            <person name="Wang Z."/>
            <person name="Wang Z."/>
            <person name="Jia Z."/>
            <person name="Chen X."/>
        </authorList>
    </citation>
    <scope>NUCLEOTIDE SEQUENCE [LARGE SCALE GENOMIC DNA]</scope>
    <source>
        <strain evidence="2 3">X14-1T</strain>
    </source>
</reference>
<dbReference type="STRING" id="400092.PKOR_17310"/>
<dbReference type="Pfam" id="PF19569">
    <property type="entry name" value="START_2"/>
    <property type="match status" value="1"/>
</dbReference>
<dbReference type="EMBL" id="CP009621">
    <property type="protein sequence ID" value="AKD04532.1"/>
    <property type="molecule type" value="Genomic_DNA"/>
</dbReference>
<name>A0A0E3UXT9_9BACT</name>
<evidence type="ECO:0000313" key="2">
    <source>
        <dbReference type="EMBL" id="AKD04532.1"/>
    </source>
</evidence>
<feature type="domain" description="START-like" evidence="1">
    <location>
        <begin position="6"/>
        <end position="133"/>
    </location>
</feature>
<sequence>MTRETKLKFVREYPINASAKLLYPYLSTPGGLAQWFCDDARVDESNIFNFIWDGRNHYAEMTGHRTNRSVRFLFLNENKKHTPDGPYIDFIIESSELTQEQFLKVVDYSNEDDEEELEELWDNLLQNLRELVGG</sequence>
<evidence type="ECO:0000259" key="1">
    <source>
        <dbReference type="Pfam" id="PF19569"/>
    </source>
</evidence>
<evidence type="ECO:0000313" key="3">
    <source>
        <dbReference type="Proteomes" id="UP000033109"/>
    </source>
</evidence>
<organism evidence="2 3">
    <name type="scientific">Pontibacter korlensis</name>
    <dbReference type="NCBI Taxonomy" id="400092"/>
    <lineage>
        <taxon>Bacteria</taxon>
        <taxon>Pseudomonadati</taxon>
        <taxon>Bacteroidota</taxon>
        <taxon>Cytophagia</taxon>
        <taxon>Cytophagales</taxon>
        <taxon>Hymenobacteraceae</taxon>
        <taxon>Pontibacter</taxon>
    </lineage>
</organism>
<dbReference type="Proteomes" id="UP000033109">
    <property type="component" value="Chromosome"/>
</dbReference>
<gene>
    <name evidence="2" type="ORF">PKOR_17310</name>
</gene>
<dbReference type="OrthoDB" id="667567at2"/>